<comment type="caution">
    <text evidence="1">The sequence shown here is derived from an EMBL/GenBank/DDBJ whole genome shotgun (WGS) entry which is preliminary data.</text>
</comment>
<dbReference type="OrthoDB" id="8906767at2"/>
<proteinExistence type="predicted"/>
<dbReference type="Pfam" id="PF11162">
    <property type="entry name" value="DUF2946"/>
    <property type="match status" value="1"/>
</dbReference>
<evidence type="ECO:0008006" key="3">
    <source>
        <dbReference type="Google" id="ProtNLM"/>
    </source>
</evidence>
<protein>
    <recommendedName>
        <fullName evidence="3">DUF2946 family protein</fullName>
    </recommendedName>
</protein>
<evidence type="ECO:0000313" key="2">
    <source>
        <dbReference type="Proteomes" id="UP000272193"/>
    </source>
</evidence>
<keyword evidence="2" id="KW-1185">Reference proteome</keyword>
<gene>
    <name evidence="1" type="ORF">EDC62_1878</name>
</gene>
<sequence>MLSRLRHARHLARFVLAWFVLSLGVAVASPLVAPKAMQLVCSGPAMKMVVDDGEGGWTDVGHNSLDCPLCATVSGPPAQPVLDVPALLALTQVLRPVVPAGVDLAACSAWQARAPPCHS</sequence>
<dbReference type="RefSeq" id="WP_124222968.1">
    <property type="nucleotide sequence ID" value="NZ_RKQL01000004.1"/>
</dbReference>
<accession>A0A3N4V1K8</accession>
<dbReference type="Proteomes" id="UP000272193">
    <property type="component" value="Unassembled WGS sequence"/>
</dbReference>
<dbReference type="EMBL" id="RKQL01000004">
    <property type="protein sequence ID" value="RPE66804.1"/>
    <property type="molecule type" value="Genomic_DNA"/>
</dbReference>
<evidence type="ECO:0000313" key="1">
    <source>
        <dbReference type="EMBL" id="RPE66804.1"/>
    </source>
</evidence>
<reference evidence="1 2" key="1">
    <citation type="submission" date="2018-11" db="EMBL/GenBank/DDBJ databases">
        <title>Genomic Encyclopedia of Type Strains, Phase IV (KMG-IV): sequencing the most valuable type-strain genomes for metagenomic binning, comparative biology and taxonomic classification.</title>
        <authorList>
            <person name="Goeker M."/>
        </authorList>
    </citation>
    <scope>NUCLEOTIDE SEQUENCE [LARGE SCALE GENOMIC DNA]</scope>
    <source>
        <strain evidence="1 2">DSM 101684</strain>
    </source>
</reference>
<name>A0A3N4V1K8_9BURK</name>
<dbReference type="InterPro" id="IPR021333">
    <property type="entry name" value="DUF2946"/>
</dbReference>
<organism evidence="1 2">
    <name type="scientific">Tibeticola sediminis</name>
    <dbReference type="NCBI Taxonomy" id="1917811"/>
    <lineage>
        <taxon>Bacteria</taxon>
        <taxon>Pseudomonadati</taxon>
        <taxon>Pseudomonadota</taxon>
        <taxon>Betaproteobacteria</taxon>
        <taxon>Burkholderiales</taxon>
        <taxon>Comamonadaceae</taxon>
        <taxon>Tibeticola</taxon>
    </lineage>
</organism>
<dbReference type="AlphaFoldDB" id="A0A3N4V1K8"/>